<evidence type="ECO:0000259" key="3">
    <source>
        <dbReference type="Pfam" id="PF02563"/>
    </source>
</evidence>
<dbReference type="InterPro" id="IPR003715">
    <property type="entry name" value="Poly_export_N"/>
</dbReference>
<accession>A0ABW4I9M0</accession>
<keyword evidence="1" id="KW-0732">Signal</keyword>
<dbReference type="Proteomes" id="UP001597118">
    <property type="component" value="Unassembled WGS sequence"/>
</dbReference>
<dbReference type="Gene3D" id="3.10.560.10">
    <property type="entry name" value="Outer membrane lipoprotein wza domain like"/>
    <property type="match status" value="1"/>
</dbReference>
<feature type="transmembrane region" description="Helical" evidence="2">
    <location>
        <begin position="239"/>
        <end position="259"/>
    </location>
</feature>
<evidence type="ECO:0000313" key="5">
    <source>
        <dbReference type="Proteomes" id="UP001597118"/>
    </source>
</evidence>
<dbReference type="Gene3D" id="3.30.1950.10">
    <property type="entry name" value="wza like domain"/>
    <property type="match status" value="1"/>
</dbReference>
<evidence type="ECO:0000256" key="1">
    <source>
        <dbReference type="ARBA" id="ARBA00022729"/>
    </source>
</evidence>
<dbReference type="PANTHER" id="PTHR33619">
    <property type="entry name" value="POLYSACCHARIDE EXPORT PROTEIN GFCE-RELATED"/>
    <property type="match status" value="1"/>
</dbReference>
<evidence type="ECO:0000256" key="2">
    <source>
        <dbReference type="SAM" id="Phobius"/>
    </source>
</evidence>
<dbReference type="EMBL" id="JBHUDG010000002">
    <property type="protein sequence ID" value="MFD1628627.1"/>
    <property type="molecule type" value="Genomic_DNA"/>
</dbReference>
<keyword evidence="2" id="KW-1133">Transmembrane helix</keyword>
<dbReference type="InterPro" id="IPR049712">
    <property type="entry name" value="Poly_export"/>
</dbReference>
<name>A0ABW4I9M0_9SPHI</name>
<keyword evidence="5" id="KW-1185">Reference proteome</keyword>
<evidence type="ECO:0000313" key="4">
    <source>
        <dbReference type="EMBL" id="MFD1628627.1"/>
    </source>
</evidence>
<dbReference type="RefSeq" id="WP_379661011.1">
    <property type="nucleotide sequence ID" value="NZ_JBHUDG010000002.1"/>
</dbReference>
<organism evidence="4 5">
    <name type="scientific">Pseudopedobacter beijingensis</name>
    <dbReference type="NCBI Taxonomy" id="1207056"/>
    <lineage>
        <taxon>Bacteria</taxon>
        <taxon>Pseudomonadati</taxon>
        <taxon>Bacteroidota</taxon>
        <taxon>Sphingobacteriia</taxon>
        <taxon>Sphingobacteriales</taxon>
        <taxon>Sphingobacteriaceae</taxon>
        <taxon>Pseudopedobacter</taxon>
    </lineage>
</organism>
<comment type="caution">
    <text evidence="4">The sequence shown here is derived from an EMBL/GenBank/DDBJ whole genome shotgun (WGS) entry which is preliminary data.</text>
</comment>
<sequence>MFDYSKSAVVLIGLALFILSSCSSKKNILFNTYQEKSISNLPVYTAQEGDATITSKEQIIQPGNTLSILNLQNEALISGLGGQNMQNLNQSTGMVYRVETDSTVLLPVIGKIKLGGLSRIHAQEELNRLYQTQLLSAPIITLKINNLTVTFLGEFNKQGNYLLQKDQVHLVQMMGEAGGLNNRANKRKIKIIRGNLQHPEVLIANLEDINSLADPRLMLRDNDVIYAQPRGAFQTLDRIGPATSFLGVGLSILNLYLLISNLSK</sequence>
<dbReference type="PROSITE" id="PS51257">
    <property type="entry name" value="PROKAR_LIPOPROTEIN"/>
    <property type="match status" value="1"/>
</dbReference>
<reference evidence="5" key="1">
    <citation type="journal article" date="2019" name="Int. J. Syst. Evol. Microbiol.">
        <title>The Global Catalogue of Microorganisms (GCM) 10K type strain sequencing project: providing services to taxonomists for standard genome sequencing and annotation.</title>
        <authorList>
            <consortium name="The Broad Institute Genomics Platform"/>
            <consortium name="The Broad Institute Genome Sequencing Center for Infectious Disease"/>
            <person name="Wu L."/>
            <person name="Ma J."/>
        </authorList>
    </citation>
    <scope>NUCLEOTIDE SEQUENCE [LARGE SCALE GENOMIC DNA]</scope>
    <source>
        <strain evidence="5">CCUG 53762</strain>
    </source>
</reference>
<gene>
    <name evidence="4" type="ORF">ACFSAH_01995</name>
</gene>
<keyword evidence="2" id="KW-0472">Membrane</keyword>
<dbReference type="Pfam" id="PF02563">
    <property type="entry name" value="Poly_export"/>
    <property type="match status" value="1"/>
</dbReference>
<dbReference type="PANTHER" id="PTHR33619:SF3">
    <property type="entry name" value="POLYSACCHARIDE EXPORT PROTEIN GFCE-RELATED"/>
    <property type="match status" value="1"/>
</dbReference>
<proteinExistence type="predicted"/>
<feature type="domain" description="Polysaccharide export protein N-terminal" evidence="3">
    <location>
        <begin position="56"/>
        <end position="144"/>
    </location>
</feature>
<keyword evidence="2" id="KW-0812">Transmembrane</keyword>
<protein>
    <submittedName>
        <fullName evidence="4">Polysaccharide biosynthesis/export family protein</fullName>
    </submittedName>
</protein>